<comment type="caution">
    <text evidence="1">The sequence shown here is derived from an EMBL/GenBank/DDBJ whole genome shotgun (WGS) entry which is preliminary data.</text>
</comment>
<reference evidence="1 2" key="1">
    <citation type="submission" date="2013-02" db="EMBL/GenBank/DDBJ databases">
        <title>The Genome Sequence of Acinetobacter guillouiae NIPH 991.</title>
        <authorList>
            <consortium name="The Broad Institute Genome Sequencing Platform"/>
            <consortium name="The Broad Institute Genome Sequencing Center for Infectious Disease"/>
            <person name="Cerqueira G."/>
            <person name="Feldgarden M."/>
            <person name="Courvalin P."/>
            <person name="Perichon B."/>
            <person name="Grillot-Courvalin C."/>
            <person name="Clermont D."/>
            <person name="Rocha E."/>
            <person name="Yoon E.-J."/>
            <person name="Nemec A."/>
            <person name="Walker B."/>
            <person name="Young S.K."/>
            <person name="Zeng Q."/>
            <person name="Gargeya S."/>
            <person name="Fitzgerald M."/>
            <person name="Haas B."/>
            <person name="Abouelleil A."/>
            <person name="Alvarado L."/>
            <person name="Arachchi H.M."/>
            <person name="Berlin A.M."/>
            <person name="Chapman S.B."/>
            <person name="Dewar J."/>
            <person name="Goldberg J."/>
            <person name="Griggs A."/>
            <person name="Gujja S."/>
            <person name="Hansen M."/>
            <person name="Howarth C."/>
            <person name="Imamovic A."/>
            <person name="Larimer J."/>
            <person name="McCowan C."/>
            <person name="Murphy C."/>
            <person name="Neiman D."/>
            <person name="Pearson M."/>
            <person name="Priest M."/>
            <person name="Roberts A."/>
            <person name="Saif S."/>
            <person name="Shea T."/>
            <person name="Sisk P."/>
            <person name="Sykes S."/>
            <person name="Wortman J."/>
            <person name="Nusbaum C."/>
            <person name="Birren B."/>
        </authorList>
    </citation>
    <scope>NUCLEOTIDE SEQUENCE [LARGE SCALE GENOMIC DNA]</scope>
    <source>
        <strain evidence="1 2">NIPH 991</strain>
    </source>
</reference>
<gene>
    <name evidence="1" type="ORF">F964_00549</name>
</gene>
<organism evidence="1 2">
    <name type="scientific">Acinetobacter guillouiae NIPH 991</name>
    <dbReference type="NCBI Taxonomy" id="1217656"/>
    <lineage>
        <taxon>Bacteria</taxon>
        <taxon>Pseudomonadati</taxon>
        <taxon>Pseudomonadota</taxon>
        <taxon>Gammaproteobacteria</taxon>
        <taxon>Moraxellales</taxon>
        <taxon>Moraxellaceae</taxon>
        <taxon>Acinetobacter</taxon>
    </lineage>
</organism>
<evidence type="ECO:0000313" key="2">
    <source>
        <dbReference type="Proteomes" id="UP000013148"/>
    </source>
</evidence>
<dbReference type="AlphaFoldDB" id="N8YBP6"/>
<dbReference type="HOGENOM" id="CLU_2393155_0_0_6"/>
<accession>N8YBP6</accession>
<protein>
    <submittedName>
        <fullName evidence="1">Uncharacterized protein</fullName>
    </submittedName>
</protein>
<dbReference type="RefSeq" id="WP_004817458.1">
    <property type="nucleotide sequence ID" value="NZ_KB849455.1"/>
</dbReference>
<name>N8YBP6_ACIGI</name>
<keyword evidence="2" id="KW-1185">Reference proteome</keyword>
<dbReference type="EMBL" id="APPJ01000004">
    <property type="protein sequence ID" value="ENV18749.1"/>
    <property type="molecule type" value="Genomic_DNA"/>
</dbReference>
<dbReference type="PATRIC" id="fig|1217656.3.peg.535"/>
<dbReference type="eggNOG" id="ENOG5031SYR">
    <property type="taxonomic scope" value="Bacteria"/>
</dbReference>
<sequence>MPRVVSVIPVPNTSGRKNSIQVANGTKVLLDDGSYLENIQKITLVAEIDEPWRAIIELTPKNQEQIDAILSDLKVVEPKPIVYVESDDEQTMP</sequence>
<evidence type="ECO:0000313" key="1">
    <source>
        <dbReference type="EMBL" id="ENV18749.1"/>
    </source>
</evidence>
<proteinExistence type="predicted"/>
<dbReference type="Proteomes" id="UP000013148">
    <property type="component" value="Unassembled WGS sequence"/>
</dbReference>